<reference evidence="2 3" key="1">
    <citation type="submission" date="2019-05" db="EMBL/GenBank/DDBJ databases">
        <title>Draft Genome Sequences of Six Type Strains of the Genus Massilia.</title>
        <authorList>
            <person name="Miess H."/>
            <person name="Frediansyhah A."/>
            <person name="Gross H."/>
        </authorList>
    </citation>
    <scope>NUCLEOTIDE SEQUENCE [LARGE SCALE GENOMIC DNA]</scope>
    <source>
        <strain evidence="2 3">DSMZ 26121</strain>
    </source>
</reference>
<accession>A0A4V1EDV1</accession>
<evidence type="ECO:0000313" key="2">
    <source>
        <dbReference type="EMBL" id="QCP12361.1"/>
    </source>
</evidence>
<dbReference type="RefSeq" id="WP_137315197.1">
    <property type="nucleotide sequence ID" value="NZ_CP040017.1"/>
</dbReference>
<reference evidence="1 4" key="2">
    <citation type="submission" date="2020-08" db="EMBL/GenBank/DDBJ databases">
        <title>Genomic Encyclopedia of Type Strains, Phase III (KMG-III): the genomes of soil and plant-associated and newly described type strains.</title>
        <authorList>
            <person name="Whitman W."/>
        </authorList>
    </citation>
    <scope>NUCLEOTIDE SEQUENCE [LARGE SCALE GENOMIC DNA]</scope>
    <source>
        <strain evidence="1 4">CECT 7753</strain>
    </source>
</reference>
<dbReference type="Proteomes" id="UP000298763">
    <property type="component" value="Chromosome"/>
</dbReference>
<sequence>MKKSAVVFAGYFPTPFSVQVGKEFIDYFSAHFSDCHFYVGLNQAECNEQFVTLLAQSGLSYELRIAPAELTLNSDASAYQAALAQLRDSCRTDFDYVYLFHSKGATNVESKKLRDHFLPRFANRSHVEAVLDMDRIGSYSLFLSKSKLRFEDQLSGYFPFERPYFFTYLYFHTIYAFRAQPVLDFVYGCKAEFFRTNLKDRYFFERDFPHAIWRQGYAPFGDFIVNWNDGFPAGEVDLNSDIAVYLGRPLDFRIR</sequence>
<keyword evidence="3" id="KW-1185">Reference proteome</keyword>
<proteinExistence type="predicted"/>
<dbReference type="EMBL" id="JACHXS010000005">
    <property type="protein sequence ID" value="MBB3222122.1"/>
    <property type="molecule type" value="Genomic_DNA"/>
</dbReference>
<organism evidence="1 4">
    <name type="scientific">Pseudoduganella umbonata</name>
    <dbReference type="NCBI Taxonomy" id="864828"/>
    <lineage>
        <taxon>Bacteria</taxon>
        <taxon>Pseudomonadati</taxon>
        <taxon>Pseudomonadota</taxon>
        <taxon>Betaproteobacteria</taxon>
        <taxon>Burkholderiales</taxon>
        <taxon>Oxalobacteraceae</taxon>
        <taxon>Telluria group</taxon>
        <taxon>Pseudoduganella</taxon>
    </lineage>
</organism>
<dbReference type="AlphaFoldDB" id="A0A4V1EDV1"/>
<dbReference type="EMBL" id="CP040017">
    <property type="protein sequence ID" value="QCP12361.1"/>
    <property type="molecule type" value="Genomic_DNA"/>
</dbReference>
<name>A0A4V1EDV1_9BURK</name>
<dbReference type="Proteomes" id="UP000584325">
    <property type="component" value="Unassembled WGS sequence"/>
</dbReference>
<gene>
    <name evidence="2" type="ORF">FCL38_19495</name>
    <name evidence="1" type="ORF">FHS02_002941</name>
</gene>
<evidence type="ECO:0000313" key="1">
    <source>
        <dbReference type="EMBL" id="MBB3222122.1"/>
    </source>
</evidence>
<evidence type="ECO:0000313" key="4">
    <source>
        <dbReference type="Proteomes" id="UP000584325"/>
    </source>
</evidence>
<protein>
    <submittedName>
        <fullName evidence="1">Uncharacterized protein</fullName>
    </submittedName>
</protein>
<evidence type="ECO:0000313" key="3">
    <source>
        <dbReference type="Proteomes" id="UP000298763"/>
    </source>
</evidence>